<gene>
    <name evidence="2" type="ORF">OBBRIDRAFT_796925</name>
</gene>
<evidence type="ECO:0000313" key="3">
    <source>
        <dbReference type="Proteomes" id="UP000250043"/>
    </source>
</evidence>
<name>A0A8E2AM28_9APHY</name>
<dbReference type="Proteomes" id="UP000250043">
    <property type="component" value="Unassembled WGS sequence"/>
</dbReference>
<evidence type="ECO:0000256" key="1">
    <source>
        <dbReference type="SAM" id="MobiDB-lite"/>
    </source>
</evidence>
<proteinExistence type="predicted"/>
<sequence>MGSAQKADVVQRWVVDAVEVLEGLARQVSDRRKTIFRWIRDSNVLCEEIVTDSERLEYEGKVIQQMFDGSRRRRRYTEHRAANISHPTTSPS</sequence>
<dbReference type="EMBL" id="KV722515">
    <property type="protein sequence ID" value="OCH86708.1"/>
    <property type="molecule type" value="Genomic_DNA"/>
</dbReference>
<keyword evidence="3" id="KW-1185">Reference proteome</keyword>
<feature type="region of interest" description="Disordered" evidence="1">
    <location>
        <begin position="71"/>
        <end position="92"/>
    </location>
</feature>
<reference evidence="2 3" key="1">
    <citation type="submission" date="2016-07" db="EMBL/GenBank/DDBJ databases">
        <title>Draft genome of the white-rot fungus Obba rivulosa 3A-2.</title>
        <authorList>
            <consortium name="DOE Joint Genome Institute"/>
            <person name="Miettinen O."/>
            <person name="Riley R."/>
            <person name="Acob R."/>
            <person name="Barry K."/>
            <person name="Cullen D."/>
            <person name="De Vries R."/>
            <person name="Hainaut M."/>
            <person name="Hatakka A."/>
            <person name="Henrissat B."/>
            <person name="Hilden K."/>
            <person name="Kuo R."/>
            <person name="Labutti K."/>
            <person name="Lipzen A."/>
            <person name="Makela M.R."/>
            <person name="Sandor L."/>
            <person name="Spatafora J.W."/>
            <person name="Grigoriev I.V."/>
            <person name="Hibbett D.S."/>
        </authorList>
    </citation>
    <scope>NUCLEOTIDE SEQUENCE [LARGE SCALE GENOMIC DNA]</scope>
    <source>
        <strain evidence="2 3">3A-2</strain>
    </source>
</reference>
<protein>
    <submittedName>
        <fullName evidence="2">Uncharacterized protein</fullName>
    </submittedName>
</protein>
<dbReference type="AlphaFoldDB" id="A0A8E2AM28"/>
<organism evidence="2 3">
    <name type="scientific">Obba rivulosa</name>
    <dbReference type="NCBI Taxonomy" id="1052685"/>
    <lineage>
        <taxon>Eukaryota</taxon>
        <taxon>Fungi</taxon>
        <taxon>Dikarya</taxon>
        <taxon>Basidiomycota</taxon>
        <taxon>Agaricomycotina</taxon>
        <taxon>Agaricomycetes</taxon>
        <taxon>Polyporales</taxon>
        <taxon>Gelatoporiaceae</taxon>
        <taxon>Obba</taxon>
    </lineage>
</organism>
<dbReference type="OrthoDB" id="10555278at2759"/>
<accession>A0A8E2AM28</accession>
<evidence type="ECO:0000313" key="2">
    <source>
        <dbReference type="EMBL" id="OCH86708.1"/>
    </source>
</evidence>